<dbReference type="STRING" id="370622.LA66_02385"/>
<evidence type="ECO:0000256" key="10">
    <source>
        <dbReference type="ARBA" id="ARBA00032523"/>
    </source>
</evidence>
<dbReference type="AlphaFoldDB" id="A0A0B1Q567"/>
<evidence type="ECO:0000256" key="9">
    <source>
        <dbReference type="ARBA" id="ARBA00023270"/>
    </source>
</evidence>
<dbReference type="SMART" id="SM00905">
    <property type="entry name" value="FolB"/>
    <property type="match status" value="1"/>
</dbReference>
<comment type="catalytic activity">
    <reaction evidence="1">
        <text>7,8-dihydroneopterin = 6-hydroxymethyl-7,8-dihydropterin + glycolaldehyde</text>
        <dbReference type="Rhea" id="RHEA:10540"/>
        <dbReference type="ChEBI" id="CHEBI:17001"/>
        <dbReference type="ChEBI" id="CHEBI:17071"/>
        <dbReference type="ChEBI" id="CHEBI:44841"/>
        <dbReference type="EC" id="4.1.2.25"/>
    </reaction>
</comment>
<dbReference type="EC" id="4.1.2.25" evidence="6"/>
<dbReference type="OrthoDB" id="7580479at2"/>
<evidence type="ECO:0000313" key="14">
    <source>
        <dbReference type="EMBL" id="KHJ55524.1"/>
    </source>
</evidence>
<keyword evidence="9" id="KW-0704">Schiff base</keyword>
<gene>
    <name evidence="14" type="ORF">LA66_02385</name>
</gene>
<dbReference type="SUPFAM" id="SSF55620">
    <property type="entry name" value="Tetrahydrobiopterin biosynthesis enzymes-like"/>
    <property type="match status" value="1"/>
</dbReference>
<evidence type="ECO:0000256" key="8">
    <source>
        <dbReference type="ARBA" id="ARBA00023239"/>
    </source>
</evidence>
<name>A0A0B1Q567_9HYPH</name>
<comment type="caution">
    <text evidence="14">The sequence shown here is derived from an EMBL/GenBank/DDBJ whole genome shotgun (WGS) entry which is preliminary data.</text>
</comment>
<comment type="pathway">
    <text evidence="3">Cofactor biosynthesis; tetrahydrofolate biosynthesis; 2-amino-4-hydroxy-6-hydroxymethyl-7,8-dihydropteridine diphosphate from 7,8-dihydroneopterin triphosphate: step 3/4.</text>
</comment>
<dbReference type="InterPro" id="IPR007565">
    <property type="entry name" value="4HFCP_synth"/>
</dbReference>
<dbReference type="InterPro" id="IPR006156">
    <property type="entry name" value="Dihydroneopterin_aldolase"/>
</dbReference>
<comment type="similarity">
    <text evidence="4">Belongs to the DHNA family.</text>
</comment>
<evidence type="ECO:0000256" key="4">
    <source>
        <dbReference type="ARBA" id="ARBA00005708"/>
    </source>
</evidence>
<accession>A0A0B1Q567</accession>
<dbReference type="GO" id="GO:0046656">
    <property type="term" value="P:folic acid biosynthetic process"/>
    <property type="evidence" value="ECO:0007669"/>
    <property type="project" value="UniProtKB-KW"/>
</dbReference>
<protein>
    <recommendedName>
        <fullName evidence="10">4-(hydroxymethyl)-2-furancarboxaldehyde-phosphate synthase</fullName>
        <ecNumber evidence="6">4.1.2.25</ecNumber>
        <ecNumber evidence="5">4.2.3.153</ecNumber>
    </recommendedName>
    <alternativeName>
        <fullName evidence="11">7,8-dihydroneopterin aldolase</fullName>
    </alternativeName>
</protein>
<evidence type="ECO:0000256" key="7">
    <source>
        <dbReference type="ARBA" id="ARBA00022909"/>
    </source>
</evidence>
<evidence type="ECO:0000259" key="13">
    <source>
        <dbReference type="SMART" id="SM00905"/>
    </source>
</evidence>
<evidence type="ECO:0000256" key="5">
    <source>
        <dbReference type="ARBA" id="ARBA00012553"/>
    </source>
</evidence>
<dbReference type="Gene3D" id="3.30.1130.10">
    <property type="match status" value="1"/>
</dbReference>
<dbReference type="GO" id="GO:0005737">
    <property type="term" value="C:cytoplasm"/>
    <property type="evidence" value="ECO:0007669"/>
    <property type="project" value="TreeGrafter"/>
</dbReference>
<dbReference type="Pfam" id="PF02152">
    <property type="entry name" value="FolB"/>
    <property type="match status" value="1"/>
</dbReference>
<dbReference type="Pfam" id="PF04476">
    <property type="entry name" value="4HFCP_synth"/>
    <property type="match status" value="1"/>
</dbReference>
<reference evidence="14 15" key="1">
    <citation type="submission" date="2014-09" db="EMBL/GenBank/DDBJ databases">
        <title>Isolation and characterization of Aurantimonas altamirensis ON-56566 from clinical sample following a dog bite.</title>
        <authorList>
            <person name="Eshaghi A."/>
            <person name="Li A."/>
            <person name="Shahinas D."/>
            <person name="Bahn P."/>
            <person name="Kus J.V."/>
            <person name="Patel S.N."/>
        </authorList>
    </citation>
    <scope>NUCLEOTIDE SEQUENCE [LARGE SCALE GENOMIC DNA]</scope>
    <source>
        <strain evidence="14 15">ON-56566</strain>
    </source>
</reference>
<evidence type="ECO:0000256" key="1">
    <source>
        <dbReference type="ARBA" id="ARBA00001353"/>
    </source>
</evidence>
<dbReference type="InterPro" id="IPR043133">
    <property type="entry name" value="GTP-CH-I_C/QueF"/>
</dbReference>
<evidence type="ECO:0000256" key="3">
    <source>
        <dbReference type="ARBA" id="ARBA00005013"/>
    </source>
</evidence>
<dbReference type="RefSeq" id="WP_039188444.1">
    <property type="nucleotide sequence ID" value="NZ_JRFJ01000001.1"/>
</dbReference>
<dbReference type="EC" id="4.2.3.153" evidence="5"/>
<sequence length="361" mass="37519">MATKFLASVRNRAEALTALENGADIIDVKEPDAGALGAADPESLADVLAAVAGRTPVSAVAGTLSMAPEALAAAVAARRQADFVKVGLSTPDTAQLDAALEKLAAHAGATRLIAVLFADEGVDLRLLDRIAAAGFAGVMLDTARKDGRRLIDHAPLPTLSAFVEASRSLDLFCGLAGALEAPDVPRLMPLRPDYLGFRGALTDGKRGDGIAAARVADIAALVHPKAGPAGEGPAGGGQVDRVFIRDFVHDMEIGAYGFERGRRQRVRFSIEAEVPRRKTGPGGMADIYSYDLMMDAVRGIVARGHVDLVETIAEELAATILRDSRVAAVTVKVEKLDLGPEAAGIEIRREASAACCGAASN</sequence>
<keyword evidence="7" id="KW-0289">Folate biosynthesis</keyword>
<dbReference type="GO" id="GO:0004150">
    <property type="term" value="F:dihydroneopterin aldolase activity"/>
    <property type="evidence" value="ECO:0007669"/>
    <property type="project" value="UniProtKB-EC"/>
</dbReference>
<comment type="catalytic activity">
    <reaction evidence="12">
        <text>2 D-glyceraldehyde 3-phosphate = 4-(hydroxymethyl)-2-furancarboxaldehyde phosphate + phosphate + 2 H2O</text>
        <dbReference type="Rhea" id="RHEA:43536"/>
        <dbReference type="ChEBI" id="CHEBI:15377"/>
        <dbReference type="ChEBI" id="CHEBI:43474"/>
        <dbReference type="ChEBI" id="CHEBI:59776"/>
        <dbReference type="ChEBI" id="CHEBI:83407"/>
        <dbReference type="EC" id="4.2.3.153"/>
    </reaction>
</comment>
<evidence type="ECO:0000256" key="11">
    <source>
        <dbReference type="ARBA" id="ARBA00032903"/>
    </source>
</evidence>
<evidence type="ECO:0000256" key="6">
    <source>
        <dbReference type="ARBA" id="ARBA00013043"/>
    </source>
</evidence>
<evidence type="ECO:0000256" key="2">
    <source>
        <dbReference type="ARBA" id="ARBA00003810"/>
    </source>
</evidence>
<organism evidence="14 15">
    <name type="scientific">Aureimonas altamirensis</name>
    <dbReference type="NCBI Taxonomy" id="370622"/>
    <lineage>
        <taxon>Bacteria</taxon>
        <taxon>Pseudomonadati</taxon>
        <taxon>Pseudomonadota</taxon>
        <taxon>Alphaproteobacteria</taxon>
        <taxon>Hyphomicrobiales</taxon>
        <taxon>Aurantimonadaceae</taxon>
        <taxon>Aureimonas</taxon>
    </lineage>
</organism>
<dbReference type="Proteomes" id="UP000030826">
    <property type="component" value="Unassembled WGS sequence"/>
</dbReference>
<dbReference type="PANTHER" id="PTHR42844">
    <property type="entry name" value="DIHYDRONEOPTERIN ALDOLASE 1-RELATED"/>
    <property type="match status" value="1"/>
</dbReference>
<evidence type="ECO:0000313" key="15">
    <source>
        <dbReference type="Proteomes" id="UP000030826"/>
    </source>
</evidence>
<evidence type="ECO:0000256" key="12">
    <source>
        <dbReference type="ARBA" id="ARBA00047628"/>
    </source>
</evidence>
<comment type="function">
    <text evidence="2">Catalyzes the formation of 4-(hydroxymethyl)-2-furancarboxaldehyde phosphate (4-HFC-P) from two molecules of glyceraldehyde-3-P (GA-3-P).</text>
</comment>
<dbReference type="InterPro" id="IPR006157">
    <property type="entry name" value="FolB_dom"/>
</dbReference>
<dbReference type="PANTHER" id="PTHR42844:SF1">
    <property type="entry name" value="DIHYDRONEOPTERIN ALDOLASE 1-RELATED"/>
    <property type="match status" value="1"/>
</dbReference>
<keyword evidence="8" id="KW-0456">Lyase</keyword>
<dbReference type="EMBL" id="JRFJ01000001">
    <property type="protein sequence ID" value="KHJ55524.1"/>
    <property type="molecule type" value="Genomic_DNA"/>
</dbReference>
<proteinExistence type="inferred from homology"/>
<feature type="domain" description="Dihydroneopterin aldolase/epimerase" evidence="13">
    <location>
        <begin position="242"/>
        <end position="349"/>
    </location>
</feature>